<dbReference type="HOGENOM" id="CLU_035168_3_1_0"/>
<protein>
    <recommendedName>
        <fullName evidence="5 6">Octanoyltransferase</fullName>
        <ecNumber evidence="5 6">2.3.1.181</ecNumber>
    </recommendedName>
    <alternativeName>
        <fullName evidence="5">Lipoate-protein ligase B</fullName>
    </alternativeName>
    <alternativeName>
        <fullName evidence="5">Lipoyl/octanoyl transferase</fullName>
    </alternativeName>
    <alternativeName>
        <fullName evidence="5">Octanoyl-[acyl-carrier-protein]-protein N-octanoyltransferase</fullName>
    </alternativeName>
</protein>
<evidence type="ECO:0000256" key="2">
    <source>
        <dbReference type="ARBA" id="ARBA00022679"/>
    </source>
</evidence>
<dbReference type="PANTHER" id="PTHR10993:SF7">
    <property type="entry name" value="LIPOYLTRANSFERASE 2, MITOCHONDRIAL-RELATED"/>
    <property type="match status" value="1"/>
</dbReference>
<dbReference type="PANTHER" id="PTHR10993">
    <property type="entry name" value="OCTANOYLTRANSFERASE"/>
    <property type="match status" value="1"/>
</dbReference>
<dbReference type="Pfam" id="PF21948">
    <property type="entry name" value="LplA-B_cat"/>
    <property type="match status" value="1"/>
</dbReference>
<evidence type="ECO:0000256" key="1">
    <source>
        <dbReference type="ARBA" id="ARBA00004821"/>
    </source>
</evidence>
<keyword evidence="12" id="KW-1185">Reference proteome</keyword>
<evidence type="ECO:0000256" key="9">
    <source>
        <dbReference type="PIRSR" id="PIRSR016262-3"/>
    </source>
</evidence>
<dbReference type="PROSITE" id="PS01313">
    <property type="entry name" value="LIPB"/>
    <property type="match status" value="1"/>
</dbReference>
<dbReference type="CDD" id="cd16444">
    <property type="entry name" value="LipB"/>
    <property type="match status" value="1"/>
</dbReference>
<dbReference type="eggNOG" id="COG0321">
    <property type="taxonomic scope" value="Bacteria"/>
</dbReference>
<evidence type="ECO:0000256" key="8">
    <source>
        <dbReference type="PIRSR" id="PIRSR016262-2"/>
    </source>
</evidence>
<dbReference type="RefSeq" id="WP_009850413.1">
    <property type="nucleotide sequence ID" value="NZ_DS022295.1"/>
</dbReference>
<dbReference type="NCBIfam" id="TIGR00214">
    <property type="entry name" value="lipB"/>
    <property type="match status" value="1"/>
</dbReference>
<dbReference type="InterPro" id="IPR045864">
    <property type="entry name" value="aa-tRNA-synth_II/BPL/LPL"/>
</dbReference>
<gene>
    <name evidence="5" type="primary">lipB</name>
    <name evidence="11" type="ORF">SPV1_00562</name>
</gene>
<dbReference type="Proteomes" id="UP000005297">
    <property type="component" value="Unassembled WGS sequence"/>
</dbReference>
<feature type="binding site" evidence="5 8">
    <location>
        <begin position="158"/>
        <end position="160"/>
    </location>
    <ligand>
        <name>substrate</name>
    </ligand>
</feature>
<keyword evidence="5" id="KW-0963">Cytoplasm</keyword>
<evidence type="ECO:0000256" key="5">
    <source>
        <dbReference type="HAMAP-Rule" id="MF_00013"/>
    </source>
</evidence>
<dbReference type="AlphaFoldDB" id="Q0EXX6"/>
<keyword evidence="3 5" id="KW-0012">Acyltransferase</keyword>
<dbReference type="GO" id="GO:0009249">
    <property type="term" value="P:protein lipoylation"/>
    <property type="evidence" value="ECO:0007669"/>
    <property type="project" value="InterPro"/>
</dbReference>
<dbReference type="PROSITE" id="PS51733">
    <property type="entry name" value="BPL_LPL_CATALYTIC"/>
    <property type="match status" value="1"/>
</dbReference>
<feature type="binding site" evidence="5 8">
    <location>
        <begin position="78"/>
        <end position="85"/>
    </location>
    <ligand>
        <name>substrate</name>
    </ligand>
</feature>
<dbReference type="GO" id="GO:0033819">
    <property type="term" value="F:lipoyl(octanoyl) transferase activity"/>
    <property type="evidence" value="ECO:0007669"/>
    <property type="project" value="UniProtKB-EC"/>
</dbReference>
<dbReference type="InterPro" id="IPR000544">
    <property type="entry name" value="Octanoyltransferase"/>
</dbReference>
<comment type="caution">
    <text evidence="11">The sequence shown here is derived from an EMBL/GenBank/DDBJ whole genome shotgun (WGS) entry which is preliminary data.</text>
</comment>
<dbReference type="SUPFAM" id="SSF55681">
    <property type="entry name" value="Class II aaRS and biotin synthetases"/>
    <property type="match status" value="1"/>
</dbReference>
<dbReference type="HAMAP" id="MF_00013">
    <property type="entry name" value="LipB"/>
    <property type="match status" value="1"/>
</dbReference>
<evidence type="ECO:0000313" key="12">
    <source>
        <dbReference type="Proteomes" id="UP000005297"/>
    </source>
</evidence>
<comment type="pathway">
    <text evidence="1 5 6">Protein modification; protein lipoylation via endogenous pathway; protein N(6)-(lipoyl)lysine from octanoyl-[acyl-carrier-protein]: step 1/2.</text>
</comment>
<comment type="function">
    <text evidence="4 5 6">Catalyzes the transfer of endogenously produced octanoic acid from octanoyl-acyl-carrier-protein onto the lipoyl domains of lipoate-dependent enzymes. Lipoyl-ACP can also act as a substrate although octanoyl-ACP is likely to be the physiological substrate.</text>
</comment>
<dbReference type="STRING" id="314344.AL013_00675"/>
<feature type="site" description="Lowers pKa of active site Cys" evidence="5 9">
    <location>
        <position position="142"/>
    </location>
</feature>
<dbReference type="Gene3D" id="3.30.930.10">
    <property type="entry name" value="Bira Bifunctional Protein, Domain 2"/>
    <property type="match status" value="1"/>
</dbReference>
<proteinExistence type="inferred from homology"/>
<accession>Q0EXX6</accession>
<feature type="active site" description="Acyl-thioester intermediate" evidence="5 7">
    <location>
        <position position="176"/>
    </location>
</feature>
<dbReference type="GO" id="GO:0016874">
    <property type="term" value="F:ligase activity"/>
    <property type="evidence" value="ECO:0007669"/>
    <property type="project" value="UniProtKB-KW"/>
</dbReference>
<name>Q0EXX6_9PROT</name>
<dbReference type="EC" id="2.3.1.181" evidence="5 6"/>
<keyword evidence="11" id="KW-0436">Ligase</keyword>
<comment type="miscellaneous">
    <text evidence="5">In the reaction, the free carboxyl group of octanoic acid is attached via an amide linkage to the epsilon-amino group of a specific lysine residue of lipoyl domains of lipoate-dependent enzymes.</text>
</comment>
<dbReference type="OrthoDB" id="9787061at2"/>
<dbReference type="UniPathway" id="UPA00538">
    <property type="reaction ID" value="UER00592"/>
</dbReference>
<dbReference type="PIRSF" id="PIRSF016262">
    <property type="entry name" value="LPLase"/>
    <property type="match status" value="1"/>
</dbReference>
<comment type="similarity">
    <text evidence="5 6">Belongs to the LipB family.</text>
</comment>
<evidence type="ECO:0000256" key="3">
    <source>
        <dbReference type="ARBA" id="ARBA00023315"/>
    </source>
</evidence>
<evidence type="ECO:0000313" key="11">
    <source>
        <dbReference type="EMBL" id="EAU54076.1"/>
    </source>
</evidence>
<comment type="subcellular location">
    <subcellularLocation>
        <location evidence="5">Cytoplasm</location>
    </subcellularLocation>
</comment>
<dbReference type="FunCoup" id="Q0EXX6">
    <property type="interactions" value="328"/>
</dbReference>
<feature type="binding site" evidence="5 8">
    <location>
        <begin position="145"/>
        <end position="147"/>
    </location>
    <ligand>
        <name>substrate</name>
    </ligand>
</feature>
<evidence type="ECO:0000256" key="4">
    <source>
        <dbReference type="ARBA" id="ARBA00024732"/>
    </source>
</evidence>
<reference evidence="11 12" key="1">
    <citation type="submission" date="2006-09" db="EMBL/GenBank/DDBJ databases">
        <authorList>
            <person name="Emerson D."/>
            <person name="Ferriera S."/>
            <person name="Johnson J."/>
            <person name="Kravitz S."/>
            <person name="Halpern A."/>
            <person name="Remington K."/>
            <person name="Beeson K."/>
            <person name="Tran B."/>
            <person name="Rogers Y.-H."/>
            <person name="Friedman R."/>
            <person name="Venter J.C."/>
        </authorList>
    </citation>
    <scope>NUCLEOTIDE SEQUENCE [LARGE SCALE GENOMIC DNA]</scope>
    <source>
        <strain evidence="11 12">PV-1</strain>
    </source>
</reference>
<dbReference type="EMBL" id="AATS01000012">
    <property type="protein sequence ID" value="EAU54076.1"/>
    <property type="molecule type" value="Genomic_DNA"/>
</dbReference>
<evidence type="ECO:0000256" key="6">
    <source>
        <dbReference type="PIRNR" id="PIRNR016262"/>
    </source>
</evidence>
<feature type="domain" description="BPL/LPL catalytic" evidence="10">
    <location>
        <begin position="39"/>
        <end position="211"/>
    </location>
</feature>
<dbReference type="InParanoid" id="Q0EXX6"/>
<evidence type="ECO:0000259" key="10">
    <source>
        <dbReference type="PROSITE" id="PS51733"/>
    </source>
</evidence>
<dbReference type="GO" id="GO:0005737">
    <property type="term" value="C:cytoplasm"/>
    <property type="evidence" value="ECO:0007669"/>
    <property type="project" value="UniProtKB-SubCell"/>
</dbReference>
<evidence type="ECO:0000256" key="7">
    <source>
        <dbReference type="PIRSR" id="PIRSR016262-1"/>
    </source>
</evidence>
<organism evidence="11 12">
    <name type="scientific">Mariprofundus ferrooxydans PV-1</name>
    <dbReference type="NCBI Taxonomy" id="314345"/>
    <lineage>
        <taxon>Bacteria</taxon>
        <taxon>Pseudomonadati</taxon>
        <taxon>Pseudomonadota</taxon>
        <taxon>Candidatius Mariprofundia</taxon>
        <taxon>Mariprofundales</taxon>
        <taxon>Mariprofundaceae</taxon>
        <taxon>Mariprofundus</taxon>
    </lineage>
</organism>
<sequence length="211" mass="23144">MRDTEDLLPTPPTCHWLGRQPYLPIWQQMQQRAAGVAAGRDAEVIWSCEHDPVYTTGRRGIDNRVTSGLPAPLVGIDRGGETTFHGPGQLLLYPVIHLRRRHTGVRDYVHMLEKSCIDLLAELDIDATRRCGFPGVWIGEGKVAALGIRVSNGVAYHGMALNLDVDPHWFAAIKPCGLTLSAVNVNAYATPPPMAVMAKKWCRGFAALLAD</sequence>
<keyword evidence="2 5" id="KW-0808">Transferase</keyword>
<dbReference type="InterPro" id="IPR004143">
    <property type="entry name" value="BPL_LPL_catalytic"/>
</dbReference>
<comment type="catalytic activity">
    <reaction evidence="5 6">
        <text>octanoyl-[ACP] + L-lysyl-[protein] = N(6)-octanoyl-L-lysyl-[protein] + holo-[ACP] + H(+)</text>
        <dbReference type="Rhea" id="RHEA:17665"/>
        <dbReference type="Rhea" id="RHEA-COMP:9636"/>
        <dbReference type="Rhea" id="RHEA-COMP:9685"/>
        <dbReference type="Rhea" id="RHEA-COMP:9752"/>
        <dbReference type="Rhea" id="RHEA-COMP:9928"/>
        <dbReference type="ChEBI" id="CHEBI:15378"/>
        <dbReference type="ChEBI" id="CHEBI:29969"/>
        <dbReference type="ChEBI" id="CHEBI:64479"/>
        <dbReference type="ChEBI" id="CHEBI:78463"/>
        <dbReference type="ChEBI" id="CHEBI:78809"/>
        <dbReference type="EC" id="2.3.1.181"/>
    </reaction>
</comment>
<dbReference type="InterPro" id="IPR020605">
    <property type="entry name" value="Octanoyltransferase_CS"/>
</dbReference>